<accession>A0ABN0R2L8</accession>
<feature type="compositionally biased region" description="Polar residues" evidence="1">
    <location>
        <begin position="94"/>
        <end position="103"/>
    </location>
</feature>
<feature type="compositionally biased region" description="Basic residues" evidence="1">
    <location>
        <begin position="106"/>
        <end position="118"/>
    </location>
</feature>
<sequence length="126" mass="13276">MQPGRTRGTKSAMKIDATAPNVESPSCLNNRDRCSALIEETSALNCSANSATTASAADWGSATTTSAGNAGGRACAHRPAEPARDTTVARGHHNQSGQHITDWSRSRHPSHARARHHPQQSLTAPD</sequence>
<dbReference type="Proteomes" id="UP000020681">
    <property type="component" value="Unassembled WGS sequence"/>
</dbReference>
<protein>
    <submittedName>
        <fullName evidence="2">Uncharacterized protein</fullName>
    </submittedName>
</protein>
<evidence type="ECO:0000256" key="1">
    <source>
        <dbReference type="SAM" id="MobiDB-lite"/>
    </source>
</evidence>
<reference evidence="2 3" key="1">
    <citation type="submission" date="2014-01" db="EMBL/GenBank/DDBJ databases">
        <authorList>
            <person name="Dobos K."/>
            <person name="Lenaerts A."/>
            <person name="Ordway D."/>
            <person name="DeGroote M.A."/>
            <person name="Parker T."/>
            <person name="Sizemore C."/>
            <person name="Tallon L.J."/>
            <person name="Sadzewicz L.K."/>
            <person name="Sengamalay N."/>
            <person name="Fraser C.M."/>
            <person name="Hine E."/>
            <person name="Shefchek K.A."/>
            <person name="Das S.P."/>
            <person name="Tettelin H."/>
        </authorList>
    </citation>
    <scope>NUCLEOTIDE SEQUENCE [LARGE SCALE GENOMIC DNA]</scope>
    <source>
        <strain evidence="2 3">Harvey</strain>
    </source>
</reference>
<name>A0ABN0R2L8_MYCUL</name>
<feature type="region of interest" description="Disordered" evidence="1">
    <location>
        <begin position="48"/>
        <end position="126"/>
    </location>
</feature>
<feature type="region of interest" description="Disordered" evidence="1">
    <location>
        <begin position="1"/>
        <end position="28"/>
    </location>
</feature>
<dbReference type="EMBL" id="JAOL01000088">
    <property type="protein sequence ID" value="EUA91467.1"/>
    <property type="molecule type" value="Genomic_DNA"/>
</dbReference>
<feature type="compositionally biased region" description="Low complexity" evidence="1">
    <location>
        <begin position="48"/>
        <end position="57"/>
    </location>
</feature>
<comment type="caution">
    <text evidence="2">The sequence shown here is derived from an EMBL/GenBank/DDBJ whole genome shotgun (WGS) entry which is preliminary data.</text>
</comment>
<organism evidence="2 3">
    <name type="scientific">Mycobacterium ulcerans str. Harvey</name>
    <dbReference type="NCBI Taxonomy" id="1299332"/>
    <lineage>
        <taxon>Bacteria</taxon>
        <taxon>Bacillati</taxon>
        <taxon>Actinomycetota</taxon>
        <taxon>Actinomycetes</taxon>
        <taxon>Mycobacteriales</taxon>
        <taxon>Mycobacteriaceae</taxon>
        <taxon>Mycobacterium</taxon>
        <taxon>Mycobacterium ulcerans group</taxon>
    </lineage>
</organism>
<proteinExistence type="predicted"/>
<gene>
    <name evidence="2" type="ORF">I551_2042</name>
</gene>
<evidence type="ECO:0000313" key="3">
    <source>
        <dbReference type="Proteomes" id="UP000020681"/>
    </source>
</evidence>
<keyword evidence="3" id="KW-1185">Reference proteome</keyword>
<evidence type="ECO:0000313" key="2">
    <source>
        <dbReference type="EMBL" id="EUA91467.1"/>
    </source>
</evidence>